<dbReference type="EMBL" id="WJBD01000026">
    <property type="protein sequence ID" value="MBC3889813.1"/>
    <property type="molecule type" value="Genomic_DNA"/>
</dbReference>
<protein>
    <submittedName>
        <fullName evidence="1">Uncharacterized protein</fullName>
    </submittedName>
</protein>
<comment type="caution">
    <text evidence="1">The sequence shown here is derived from an EMBL/GenBank/DDBJ whole genome shotgun (WGS) entry which is preliminary data.</text>
</comment>
<evidence type="ECO:0000313" key="2">
    <source>
        <dbReference type="Proteomes" id="UP000616595"/>
    </source>
</evidence>
<dbReference type="Proteomes" id="UP000616595">
    <property type="component" value="Unassembled WGS sequence"/>
</dbReference>
<sequence length="266" mass="30546">MGNNSSSKTRVNSLMANYVQEDCKRFIDLLNLMNDGYRKDRWRDQDIGTIEAVYYDGSDLKEKSLAPTKSRLIWLVENLNQANAGRVLPENKTTKKRNELISGEKRTVLEATNNILAHDETAGFPHKWWVLESNSQPDIFVQTDKFIFIGEAKQTENALTKSTNLDTDRIQMVRQIEGAMKYEQENYNGVNEREIISFYILSDAFLNIDANLDDLANSQSGDASMWDNSLKHLSRQSIKEIKETYLGFTTWEEIAETLSFNFDDAC</sequence>
<dbReference type="AlphaFoldDB" id="A0A923I4K2"/>
<evidence type="ECO:0000313" key="1">
    <source>
        <dbReference type="EMBL" id="MBC3889813.1"/>
    </source>
</evidence>
<keyword evidence="2" id="KW-1185">Reference proteome</keyword>
<gene>
    <name evidence="1" type="ORF">GH810_16030</name>
</gene>
<dbReference type="OrthoDB" id="9921480at2"/>
<organism evidence="1 2">
    <name type="scientific">Acetobacterium paludosum</name>
    <dbReference type="NCBI Taxonomy" id="52693"/>
    <lineage>
        <taxon>Bacteria</taxon>
        <taxon>Bacillati</taxon>
        <taxon>Bacillota</taxon>
        <taxon>Clostridia</taxon>
        <taxon>Eubacteriales</taxon>
        <taxon>Eubacteriaceae</taxon>
        <taxon>Acetobacterium</taxon>
    </lineage>
</organism>
<reference evidence="1" key="1">
    <citation type="submission" date="2019-10" db="EMBL/GenBank/DDBJ databases">
        <authorList>
            <person name="Ross D.E."/>
            <person name="Gulliver D."/>
        </authorList>
    </citation>
    <scope>NUCLEOTIDE SEQUENCE</scope>
    <source>
        <strain evidence="1">DER-2019</strain>
    </source>
</reference>
<name>A0A923I4K2_9FIRM</name>
<proteinExistence type="predicted"/>
<accession>A0A923I4K2</accession>
<reference evidence="1" key="2">
    <citation type="submission" date="2020-10" db="EMBL/GenBank/DDBJ databases">
        <title>Comparative genomics of the Acetobacterium genus.</title>
        <authorList>
            <person name="Marshall C."/>
            <person name="May H."/>
            <person name="Norman S."/>
        </authorList>
    </citation>
    <scope>NUCLEOTIDE SEQUENCE</scope>
    <source>
        <strain evidence="1">DER-2019</strain>
    </source>
</reference>
<dbReference type="RefSeq" id="WP_148565988.1">
    <property type="nucleotide sequence ID" value="NZ_RXYA01000002.1"/>
</dbReference>